<dbReference type="PROSITE" id="PS51257">
    <property type="entry name" value="PROKAR_LIPOPROTEIN"/>
    <property type="match status" value="1"/>
</dbReference>
<sequence length="114" mass="11864">MRLIIASTAMFALGLALEPRQPQATAPTGFAVSACCQAPAPGPPEAPPNWCENLYQGHMFCCEPNIPGQPCRAGFGNLDRVALFRGTDLLSGGGSQCAGGQPHQRGISACVIRP</sequence>
<reference evidence="1" key="1">
    <citation type="submission" date="2021-02" db="EMBL/GenBank/DDBJ databases">
        <authorList>
            <person name="Syme A R."/>
            <person name="Syme A R."/>
            <person name="Moolhuijzen P."/>
        </authorList>
    </citation>
    <scope>NUCLEOTIDE SEQUENCE</scope>
    <source>
        <strain evidence="1">W1-1</strain>
    </source>
</reference>
<proteinExistence type="predicted"/>
<evidence type="ECO:0000313" key="2">
    <source>
        <dbReference type="Proteomes" id="UP000472372"/>
    </source>
</evidence>
<dbReference type="Proteomes" id="UP000472372">
    <property type="component" value="Chromosome 2"/>
</dbReference>
<dbReference type="AlphaFoldDB" id="A0A6S6VIP5"/>
<protein>
    <submittedName>
        <fullName evidence="1">Uncharacterized protein</fullName>
    </submittedName>
</protein>
<organism evidence="1 2">
    <name type="scientific">Pyrenophora teres f. teres</name>
    <dbReference type="NCBI Taxonomy" id="97479"/>
    <lineage>
        <taxon>Eukaryota</taxon>
        <taxon>Fungi</taxon>
        <taxon>Dikarya</taxon>
        <taxon>Ascomycota</taxon>
        <taxon>Pezizomycotina</taxon>
        <taxon>Dothideomycetes</taxon>
        <taxon>Pleosporomycetidae</taxon>
        <taxon>Pleosporales</taxon>
        <taxon>Pleosporineae</taxon>
        <taxon>Pleosporaceae</taxon>
        <taxon>Pyrenophora</taxon>
    </lineage>
</organism>
<name>A0A6S6VIP5_9PLEO</name>
<gene>
    <name evidence="1" type="ORF">PTTW11_01721</name>
</gene>
<accession>A0A6S6VIP5</accession>
<dbReference type="EMBL" id="HG992978">
    <property type="protein sequence ID" value="CAE7008626.1"/>
    <property type="molecule type" value="Genomic_DNA"/>
</dbReference>
<evidence type="ECO:0000313" key="1">
    <source>
        <dbReference type="EMBL" id="CAE7008626.1"/>
    </source>
</evidence>